<dbReference type="EMBL" id="JAIVGD010000001">
    <property type="protein sequence ID" value="KAH0781947.1"/>
    <property type="molecule type" value="Genomic_DNA"/>
</dbReference>
<name>A0ABQ7WMH5_SOLTU</name>
<dbReference type="InterPro" id="IPR045093">
    <property type="entry name" value="Cullin"/>
</dbReference>
<evidence type="ECO:0000313" key="2">
    <source>
        <dbReference type="Proteomes" id="UP000826656"/>
    </source>
</evidence>
<organism evidence="1 2">
    <name type="scientific">Solanum tuberosum</name>
    <name type="common">Potato</name>
    <dbReference type="NCBI Taxonomy" id="4113"/>
    <lineage>
        <taxon>Eukaryota</taxon>
        <taxon>Viridiplantae</taxon>
        <taxon>Streptophyta</taxon>
        <taxon>Embryophyta</taxon>
        <taxon>Tracheophyta</taxon>
        <taxon>Spermatophyta</taxon>
        <taxon>Magnoliopsida</taxon>
        <taxon>eudicotyledons</taxon>
        <taxon>Gunneridae</taxon>
        <taxon>Pentapetalae</taxon>
        <taxon>asterids</taxon>
        <taxon>lamiids</taxon>
        <taxon>Solanales</taxon>
        <taxon>Solanaceae</taxon>
        <taxon>Solanoideae</taxon>
        <taxon>Solaneae</taxon>
        <taxon>Solanum</taxon>
    </lineage>
</organism>
<reference evidence="1 2" key="1">
    <citation type="journal article" date="2021" name="bioRxiv">
        <title>Chromosome-scale and haplotype-resolved genome assembly of a tetraploid potato cultivar.</title>
        <authorList>
            <person name="Sun H."/>
            <person name="Jiao W.-B."/>
            <person name="Krause K."/>
            <person name="Campoy J.A."/>
            <person name="Goel M."/>
            <person name="Folz-Donahue K."/>
            <person name="Kukat C."/>
            <person name="Huettel B."/>
            <person name="Schneeberger K."/>
        </authorList>
    </citation>
    <scope>NUCLEOTIDE SEQUENCE [LARGE SCALE GENOMIC DNA]</scope>
    <source>
        <strain evidence="1">SolTubOtavaFocal</strain>
        <tissue evidence="1">Leaves</tissue>
    </source>
</reference>
<dbReference type="Proteomes" id="UP000826656">
    <property type="component" value="Unassembled WGS sequence"/>
</dbReference>
<comment type="caution">
    <text evidence="1">The sequence shown here is derived from an EMBL/GenBank/DDBJ whole genome shotgun (WGS) entry which is preliminary data.</text>
</comment>
<dbReference type="SUPFAM" id="SSF75632">
    <property type="entry name" value="Cullin homology domain"/>
    <property type="match status" value="1"/>
</dbReference>
<protein>
    <submittedName>
        <fullName evidence="1">Uncharacterized protein</fullName>
    </submittedName>
</protein>
<dbReference type="PANTHER" id="PTHR11932">
    <property type="entry name" value="CULLIN"/>
    <property type="match status" value="1"/>
</dbReference>
<accession>A0ABQ7WMH5</accession>
<sequence length="76" mass="8514">MMLFGFFIPILNKEPSTKTIFPTNVFEFNSKFTDKMRRIKIPLPTVDEKKKVIEDVDKDRQYAIDASSSGGGGLGG</sequence>
<dbReference type="InterPro" id="IPR036317">
    <property type="entry name" value="Cullin_homology_sf"/>
</dbReference>
<proteinExistence type="predicted"/>
<gene>
    <name evidence="1" type="ORF">KY290_001545</name>
</gene>
<evidence type="ECO:0000313" key="1">
    <source>
        <dbReference type="EMBL" id="KAH0781947.1"/>
    </source>
</evidence>
<keyword evidence="2" id="KW-1185">Reference proteome</keyword>